<organism evidence="2 3">
    <name type="scientific">Mixia osmundae (strain CBS 9802 / IAM 14324 / JCM 22182 / KY 12970)</name>
    <dbReference type="NCBI Taxonomy" id="764103"/>
    <lineage>
        <taxon>Eukaryota</taxon>
        <taxon>Fungi</taxon>
        <taxon>Dikarya</taxon>
        <taxon>Basidiomycota</taxon>
        <taxon>Pucciniomycotina</taxon>
        <taxon>Mixiomycetes</taxon>
        <taxon>Mixiales</taxon>
        <taxon>Mixiaceae</taxon>
        <taxon>Mixia</taxon>
    </lineage>
</organism>
<keyword evidence="1" id="KW-0732">Signal</keyword>
<evidence type="ECO:0000313" key="2">
    <source>
        <dbReference type="EMBL" id="GAA98138.1"/>
    </source>
</evidence>
<keyword evidence="3" id="KW-1185">Reference proteome</keyword>
<feature type="signal peptide" evidence="1">
    <location>
        <begin position="1"/>
        <end position="27"/>
    </location>
</feature>
<dbReference type="EMBL" id="BABT02000150">
    <property type="protein sequence ID" value="GAA98138.1"/>
    <property type="molecule type" value="Genomic_DNA"/>
</dbReference>
<proteinExistence type="predicted"/>
<comment type="caution">
    <text evidence="2">The sequence shown here is derived from an EMBL/GenBank/DDBJ whole genome shotgun (WGS) entry which is preliminary data.</text>
</comment>
<name>G7E5M8_MIXOS</name>
<reference evidence="2 3" key="2">
    <citation type="journal article" date="2012" name="Open Biol.">
        <title>Characteristics of nucleosomes and linker DNA regions on the genome of the basidiomycete Mixia osmundae revealed by mono- and dinucleosome mapping.</title>
        <authorList>
            <person name="Nishida H."/>
            <person name="Kondo S."/>
            <person name="Matsumoto T."/>
            <person name="Suzuki Y."/>
            <person name="Yoshikawa H."/>
            <person name="Taylor T.D."/>
            <person name="Sugiyama J."/>
        </authorList>
    </citation>
    <scope>NUCLEOTIDE SEQUENCE [LARGE SCALE GENOMIC DNA]</scope>
    <source>
        <strain evidence="3">CBS 9802 / IAM 14324 / JCM 22182 / KY 12970</strain>
    </source>
</reference>
<dbReference type="Proteomes" id="UP000009131">
    <property type="component" value="Unassembled WGS sequence"/>
</dbReference>
<dbReference type="InParanoid" id="G7E5M8"/>
<sequence>MLILHSGKITLGLVSLAYLGITQSAAASAVDDDKFEPINSNDALALKAFGYGTSNSGCYWATDRLGRRTGAFHCPKPCILRRHGSHPPKPRNWLCPPIHTSTSSVSRSESCFWNRKRGLTCPHRCHFALAVDEASSTSIGWVCQASPEAQFGPDHVHEEGSSDHDDEHKNIVHAPFVTPFALVRGTVNRYEHNLRSKLLCKQAGDTACPLQSGDDGAALVPGGAYECLNTDFAYSSCGGSAIQQRKPCDRYTVVSHSKVIVRSR</sequence>
<feature type="chain" id="PRO_5003492752" evidence="1">
    <location>
        <begin position="28"/>
        <end position="264"/>
    </location>
</feature>
<dbReference type="AlphaFoldDB" id="G7E5M8"/>
<evidence type="ECO:0000256" key="1">
    <source>
        <dbReference type="SAM" id="SignalP"/>
    </source>
</evidence>
<dbReference type="HOGENOM" id="CLU_1054046_0_0_1"/>
<protein>
    <submittedName>
        <fullName evidence="2">Uncharacterized protein</fullName>
    </submittedName>
</protein>
<accession>G7E5M8</accession>
<evidence type="ECO:0000313" key="3">
    <source>
        <dbReference type="Proteomes" id="UP000009131"/>
    </source>
</evidence>
<reference evidence="2 3" key="1">
    <citation type="journal article" date="2011" name="J. Gen. Appl. Microbiol.">
        <title>Draft genome sequencing of the enigmatic basidiomycete Mixia osmundae.</title>
        <authorList>
            <person name="Nishida H."/>
            <person name="Nagatsuka Y."/>
            <person name="Sugiyama J."/>
        </authorList>
    </citation>
    <scope>NUCLEOTIDE SEQUENCE [LARGE SCALE GENOMIC DNA]</scope>
    <source>
        <strain evidence="3">CBS 9802 / IAM 14324 / JCM 22182 / KY 12970</strain>
    </source>
</reference>
<gene>
    <name evidence="2" type="primary">Mo04821</name>
    <name evidence="2" type="ORF">E5Q_04821</name>
</gene>